<organism evidence="1 2">
    <name type="scientific">Pandoraea thiooxydans</name>
    <dbReference type="NCBI Taxonomy" id="445709"/>
    <lineage>
        <taxon>Bacteria</taxon>
        <taxon>Pseudomonadati</taxon>
        <taxon>Pseudomonadota</taxon>
        <taxon>Betaproteobacteria</taxon>
        <taxon>Burkholderiales</taxon>
        <taxon>Burkholderiaceae</taxon>
        <taxon>Pandoraea</taxon>
    </lineage>
</organism>
<name>A0A0G3ET54_9BURK</name>
<reference evidence="2" key="1">
    <citation type="submission" date="2015-06" db="EMBL/GenBank/DDBJ databases">
        <authorList>
            <person name="Lim Y.L."/>
            <person name="Ee R."/>
            <person name="Yong D."/>
            <person name="How K.Y."/>
            <person name="Yin W.F."/>
            <person name="Chan K.G."/>
        </authorList>
    </citation>
    <scope>NUCLEOTIDE SEQUENCE [LARGE SCALE GENOMIC DNA]</scope>
    <source>
        <strain evidence="2">DSM 25325</strain>
    </source>
</reference>
<dbReference type="KEGG" id="ptx:ABW99_19915"/>
<dbReference type="Proteomes" id="UP000036700">
    <property type="component" value="Chromosome"/>
</dbReference>
<dbReference type="InterPro" id="IPR014710">
    <property type="entry name" value="RmlC-like_jellyroll"/>
</dbReference>
<dbReference type="EMBL" id="CP011568">
    <property type="protein sequence ID" value="AKJ70140.1"/>
    <property type="molecule type" value="Genomic_DNA"/>
</dbReference>
<dbReference type="STRING" id="445709.ABW99_19915"/>
<dbReference type="AlphaFoldDB" id="A0A0G3ET54"/>
<dbReference type="RefSeq" id="WP_047216066.1">
    <property type="nucleotide sequence ID" value="NZ_CP011568.3"/>
</dbReference>
<evidence type="ECO:0000313" key="1">
    <source>
        <dbReference type="EMBL" id="AKJ70140.1"/>
    </source>
</evidence>
<keyword evidence="2" id="KW-1185">Reference proteome</keyword>
<dbReference type="OrthoDB" id="3829432at2"/>
<dbReference type="Gene3D" id="2.60.120.10">
    <property type="entry name" value="Jelly Rolls"/>
    <property type="match status" value="1"/>
</dbReference>
<protein>
    <submittedName>
        <fullName evidence="1">Cupin</fullName>
    </submittedName>
</protein>
<dbReference type="PATRIC" id="fig|445709.3.peg.4178"/>
<sequence length="103" mass="11477">MQFIQSSAFTAQRAWGALDIANLNGITVRLHWTDEPYVWHVNDGEEVFAVMSGRVDMHYRESGEEKVVTMLAGDIFHATVGTEHVAHPIGQARILVIEKEGSV</sequence>
<accession>A0A0G3ET54</accession>
<gene>
    <name evidence="1" type="ORF">ABW99_19915</name>
</gene>
<dbReference type="SUPFAM" id="SSF51182">
    <property type="entry name" value="RmlC-like cupins"/>
    <property type="match status" value="1"/>
</dbReference>
<evidence type="ECO:0000313" key="2">
    <source>
        <dbReference type="Proteomes" id="UP000036700"/>
    </source>
</evidence>
<proteinExistence type="predicted"/>
<dbReference type="InterPro" id="IPR011051">
    <property type="entry name" value="RmlC_Cupin_sf"/>
</dbReference>